<accession>A0A0A2F1X3</accession>
<dbReference type="OrthoDB" id="597501at2"/>
<dbReference type="EMBL" id="JRAI01000062">
    <property type="protein sequence ID" value="KGN85016.1"/>
    <property type="molecule type" value="Genomic_DNA"/>
</dbReference>
<sequence length="194" mass="22143">MFQIQETIVSPDLFDKYFVCDYATCQGICCVEGESGAPLEAGEADLLRKHLDAVRDMLAPEALEVIDKQGVSYLDVEGDEVTSIVKGRDCVFTTYDENGNCLCAFERAYRSGKIDFPKPLSCHLYPVRLTRYSGFTAVNYHRWEICRCAEALGRQTGTPLYRFLKEPLIRAFGEEWYREMEEIAALLEQNPLKR</sequence>
<proteinExistence type="inferred from homology"/>
<gene>
    <name evidence="2" type="ORF">HR08_07385</name>
</gene>
<dbReference type="STRING" id="111105.HR09_10520"/>
<name>A0A0A2F1X3_9PORP</name>
<reference evidence="2 3" key="1">
    <citation type="submission" date="2014-08" db="EMBL/GenBank/DDBJ databases">
        <title>Porphyromonas gulae strain:COT-052_OH1451 Genome sequencing.</title>
        <authorList>
            <person name="Wallis C."/>
            <person name="Deusch O."/>
            <person name="O'Flynn C."/>
            <person name="Davis I."/>
            <person name="Jospin G."/>
            <person name="Darling A.E."/>
            <person name="Coil D.A."/>
            <person name="Alexiev A."/>
            <person name="Horsfall A."/>
            <person name="Kirkwood N."/>
            <person name="Harris S."/>
            <person name="Eisen J.A."/>
        </authorList>
    </citation>
    <scope>NUCLEOTIDE SEQUENCE [LARGE SCALE GENOMIC DNA]</scope>
    <source>
        <strain evidence="3">COT-052 OH1451</strain>
    </source>
</reference>
<dbReference type="InterPro" id="IPR021458">
    <property type="entry name" value="Rv0495c"/>
</dbReference>
<evidence type="ECO:0000313" key="2">
    <source>
        <dbReference type="EMBL" id="KGN85016.1"/>
    </source>
</evidence>
<dbReference type="Pfam" id="PF11307">
    <property type="entry name" value="DUF3109"/>
    <property type="match status" value="1"/>
</dbReference>
<dbReference type="eggNOG" id="COG0727">
    <property type="taxonomic scope" value="Bacteria"/>
</dbReference>
<evidence type="ECO:0000313" key="3">
    <source>
        <dbReference type="Proteomes" id="UP000030130"/>
    </source>
</evidence>
<comment type="caution">
    <text evidence="2">The sequence shown here is derived from an EMBL/GenBank/DDBJ whole genome shotgun (WGS) entry which is preliminary data.</text>
</comment>
<dbReference type="Proteomes" id="UP000030130">
    <property type="component" value="Unassembled WGS sequence"/>
</dbReference>
<dbReference type="RefSeq" id="WP_039421458.1">
    <property type="nucleotide sequence ID" value="NZ_JRAI01000062.1"/>
</dbReference>
<organism evidence="2 3">
    <name type="scientific">Porphyromonas gulae</name>
    <dbReference type="NCBI Taxonomy" id="111105"/>
    <lineage>
        <taxon>Bacteria</taxon>
        <taxon>Pseudomonadati</taxon>
        <taxon>Bacteroidota</taxon>
        <taxon>Bacteroidia</taxon>
        <taxon>Bacteroidales</taxon>
        <taxon>Porphyromonadaceae</taxon>
        <taxon>Porphyromonas</taxon>
    </lineage>
</organism>
<protein>
    <submittedName>
        <fullName evidence="2">Uncharacterized protein</fullName>
    </submittedName>
</protein>
<comment type="similarity">
    <text evidence="1">Belongs to the Rv0495c family.</text>
</comment>
<evidence type="ECO:0000256" key="1">
    <source>
        <dbReference type="ARBA" id="ARBA00093770"/>
    </source>
</evidence>
<dbReference type="AlphaFoldDB" id="A0A0A2F1X3"/>